<dbReference type="Pfam" id="PF00248">
    <property type="entry name" value="Aldo_ket_red"/>
    <property type="match status" value="1"/>
</dbReference>
<dbReference type="InterPro" id="IPR036812">
    <property type="entry name" value="NAD(P)_OxRdtase_dom_sf"/>
</dbReference>
<keyword evidence="1" id="KW-0472">Membrane</keyword>
<dbReference type="OrthoDB" id="9783572at2"/>
<feature type="transmembrane region" description="Helical" evidence="1">
    <location>
        <begin position="12"/>
        <end position="32"/>
    </location>
</feature>
<dbReference type="EMBL" id="CP001699">
    <property type="protein sequence ID" value="ACU59959.1"/>
    <property type="molecule type" value="Genomic_DNA"/>
</dbReference>
<sequence>MDQVSRRKVIKMIGTASLSVMAAPFAGISRTMTIRNSTMLQREIPVTGEKLPVVGLGTWQQFDVGPDASAREPLINVLKSMLEMGGRLIDSSPMYGKAETVVGELSAASGNADKYFYATKVWTSGEQSGIRQMNDSMQKMQLRKMDLMQVHNLQDWQTHLKTMRQWKEAGKIRYTGITHYTSAAHDQLEQIVKSKAVDFVQFNYSIRERNAERSLLKAARDSGVAVIINEPFDSGSLFRMVKGQSLPAWAADYEINSWAQFFLKYILAHPAVTCVIPGTSNPKHLADNMGAGYGSLPDENGLQKMRAFVERL</sequence>
<keyword evidence="1" id="KW-0812">Transmembrane</keyword>
<dbReference type="Proteomes" id="UP000002215">
    <property type="component" value="Chromosome"/>
</dbReference>
<proteinExistence type="predicted"/>
<dbReference type="InterPro" id="IPR023210">
    <property type="entry name" value="NADP_OxRdtase_dom"/>
</dbReference>
<gene>
    <name evidence="3" type="ordered locus">Cpin_2471</name>
</gene>
<accession>A0A979GT73</accession>
<dbReference type="PANTHER" id="PTHR43312:SF1">
    <property type="entry name" value="NADP-DEPENDENT OXIDOREDUCTASE DOMAIN-CONTAINING PROTEIN"/>
    <property type="match status" value="1"/>
</dbReference>
<keyword evidence="1" id="KW-1133">Transmembrane helix</keyword>
<dbReference type="Gene3D" id="3.20.20.100">
    <property type="entry name" value="NADP-dependent oxidoreductase domain"/>
    <property type="match status" value="1"/>
</dbReference>
<dbReference type="KEGG" id="cpi:Cpin_2471"/>
<dbReference type="CDD" id="cd19095">
    <property type="entry name" value="AKR_PA4992-like"/>
    <property type="match status" value="1"/>
</dbReference>
<dbReference type="AlphaFoldDB" id="A0A979GT73"/>
<dbReference type="SUPFAM" id="SSF51430">
    <property type="entry name" value="NAD(P)-linked oxidoreductase"/>
    <property type="match status" value="1"/>
</dbReference>
<name>A0A979GT73_CHIPD</name>
<protein>
    <submittedName>
        <fullName evidence="3">Aldo/keto reductase</fullName>
    </submittedName>
</protein>
<dbReference type="PANTHER" id="PTHR43312">
    <property type="entry name" value="D-THREO-ALDOSE 1-DEHYDROGENASE"/>
    <property type="match status" value="1"/>
</dbReference>
<feature type="domain" description="NADP-dependent oxidoreductase" evidence="2">
    <location>
        <begin position="54"/>
        <end position="299"/>
    </location>
</feature>
<evidence type="ECO:0000259" key="2">
    <source>
        <dbReference type="Pfam" id="PF00248"/>
    </source>
</evidence>
<evidence type="ECO:0000256" key="1">
    <source>
        <dbReference type="SAM" id="Phobius"/>
    </source>
</evidence>
<reference evidence="3 4" key="2">
    <citation type="journal article" date="2010" name="Stand. Genomic Sci.">
        <title>Complete genome sequence of Chitinophaga pinensis type strain (UQM 2034).</title>
        <authorList>
            <person name="Glavina Del Rio T."/>
            <person name="Abt B."/>
            <person name="Spring S."/>
            <person name="Lapidus A."/>
            <person name="Nolan M."/>
            <person name="Tice H."/>
            <person name="Copeland A."/>
            <person name="Cheng J.F."/>
            <person name="Chen F."/>
            <person name="Bruce D."/>
            <person name="Goodwin L."/>
            <person name="Pitluck S."/>
            <person name="Ivanova N."/>
            <person name="Mavromatis K."/>
            <person name="Mikhailova N."/>
            <person name="Pati A."/>
            <person name="Chen A."/>
            <person name="Palaniappan K."/>
            <person name="Land M."/>
            <person name="Hauser L."/>
            <person name="Chang Y.J."/>
            <person name="Jeffries C.D."/>
            <person name="Chain P."/>
            <person name="Saunders E."/>
            <person name="Detter J.C."/>
            <person name="Brettin T."/>
            <person name="Rohde M."/>
            <person name="Goker M."/>
            <person name="Bristow J."/>
            <person name="Eisen J.A."/>
            <person name="Markowitz V."/>
            <person name="Hugenholtz P."/>
            <person name="Kyrpides N.C."/>
            <person name="Klenk H.P."/>
            <person name="Lucas S."/>
        </authorList>
    </citation>
    <scope>NUCLEOTIDE SEQUENCE [LARGE SCALE GENOMIC DNA]</scope>
    <source>
        <strain evidence="4">ATCC 43595 / DSM 2588 / LMG 13176 / NBRC 15968 / NCIMB 11800 / UQM 2034</strain>
    </source>
</reference>
<evidence type="ECO:0000313" key="4">
    <source>
        <dbReference type="Proteomes" id="UP000002215"/>
    </source>
</evidence>
<dbReference type="InterPro" id="IPR053135">
    <property type="entry name" value="AKR2_Oxidoreductase"/>
</dbReference>
<organism evidence="3 4">
    <name type="scientific">Chitinophaga pinensis (strain ATCC 43595 / DSM 2588 / LMG 13176 / NBRC 15968 / NCIMB 11800 / UQM 2034)</name>
    <dbReference type="NCBI Taxonomy" id="485918"/>
    <lineage>
        <taxon>Bacteria</taxon>
        <taxon>Pseudomonadati</taxon>
        <taxon>Bacteroidota</taxon>
        <taxon>Chitinophagia</taxon>
        <taxon>Chitinophagales</taxon>
        <taxon>Chitinophagaceae</taxon>
        <taxon>Chitinophaga</taxon>
    </lineage>
</organism>
<dbReference type="RefSeq" id="WP_012790135.1">
    <property type="nucleotide sequence ID" value="NC_013132.1"/>
</dbReference>
<reference evidence="4" key="1">
    <citation type="submission" date="2009-08" db="EMBL/GenBank/DDBJ databases">
        <title>The complete genome of Chitinophaga pinensis DSM 2588.</title>
        <authorList>
            <consortium name="US DOE Joint Genome Institute (JGI-PGF)"/>
            <person name="Lucas S."/>
            <person name="Copeland A."/>
            <person name="Lapidus A."/>
            <person name="Glavina del Rio T."/>
            <person name="Dalin E."/>
            <person name="Tice H."/>
            <person name="Bruce D."/>
            <person name="Goodwin L."/>
            <person name="Pitluck S."/>
            <person name="Kyrpides N."/>
            <person name="Mavromatis K."/>
            <person name="Ivanova N."/>
            <person name="Mikhailova N."/>
            <person name="Sims D."/>
            <person name="Meinche L."/>
            <person name="Brettin T."/>
            <person name="Detter J.C."/>
            <person name="Han C."/>
            <person name="Larimer F."/>
            <person name="Land M."/>
            <person name="Hauser L."/>
            <person name="Markowitz V."/>
            <person name="Cheng J.-F."/>
            <person name="Hugenholtz P."/>
            <person name="Woyke T."/>
            <person name="Wu D."/>
            <person name="Spring S."/>
            <person name="Klenk H.-P."/>
            <person name="Eisen J.A."/>
        </authorList>
    </citation>
    <scope>NUCLEOTIDE SEQUENCE [LARGE SCALE GENOMIC DNA]</scope>
    <source>
        <strain evidence="4">ATCC 43595 / DSM 2588 / LMG 13176 / NBRC 15968 / NCIMB 11800 / UQM 2034</strain>
    </source>
</reference>
<evidence type="ECO:0000313" key="3">
    <source>
        <dbReference type="EMBL" id="ACU59959.1"/>
    </source>
</evidence>